<gene>
    <name evidence="2" type="ORF">P5673_030546</name>
</gene>
<evidence type="ECO:0000313" key="3">
    <source>
        <dbReference type="Proteomes" id="UP001249851"/>
    </source>
</evidence>
<comment type="caution">
    <text evidence="2">The sequence shown here is derived from an EMBL/GenBank/DDBJ whole genome shotgun (WGS) entry which is preliminary data.</text>
</comment>
<feature type="compositionally biased region" description="Basic and acidic residues" evidence="1">
    <location>
        <begin position="152"/>
        <end position="165"/>
    </location>
</feature>
<evidence type="ECO:0000313" key="2">
    <source>
        <dbReference type="EMBL" id="KAK2549052.1"/>
    </source>
</evidence>
<dbReference type="Proteomes" id="UP001249851">
    <property type="component" value="Unassembled WGS sequence"/>
</dbReference>
<proteinExistence type="predicted"/>
<name>A0AAD9PTZ3_ACRCE</name>
<protein>
    <submittedName>
        <fullName evidence="2">Uncharacterized protein</fullName>
    </submittedName>
</protein>
<sequence>MVKVFRDWKASRNDEVSVLDSGAASKDYCVLHKVQPLSTALESMDAFSFIELDVIQFDQTFDACKDHLLNEKEAVTQSQLRKLKTKSKASSSLISIDGAVKGISKGNPSAANSELGRVKSLITKLNKALLVGKPLKSLNRTNSLAIQRTRKKNSDQPRDERSSRLERRSTLFADHLVLFTRTIGMLDVLILLPLKTCLLRTKPGIPCSALARTMYKRTSNRVVKVITNAKSNYFEDMIIENKNNARNLWKLLKQSPPIRSRLKAPNAVLFNGEQITDPVKIADAFNEYYTFVCVLNETLLAISSSLVLIYNASISNGAFPVAFKIAKVLPLHNRDSMKETSNYRPISDTEVAIYANDTNIWSNGTNCTDIQNTPNDKANSWFKLNRMIPSIKKTKHLLVGSYKS</sequence>
<keyword evidence="3" id="KW-1185">Reference proteome</keyword>
<accession>A0AAD9PTZ3</accession>
<reference evidence="2" key="2">
    <citation type="journal article" date="2023" name="Science">
        <title>Genomic signatures of disease resistance in endangered staghorn corals.</title>
        <authorList>
            <person name="Vollmer S.V."/>
            <person name="Selwyn J.D."/>
            <person name="Despard B.A."/>
            <person name="Roesel C.L."/>
        </authorList>
    </citation>
    <scope>NUCLEOTIDE SEQUENCE</scope>
    <source>
        <strain evidence="2">K2</strain>
    </source>
</reference>
<feature type="region of interest" description="Disordered" evidence="1">
    <location>
        <begin position="142"/>
        <end position="165"/>
    </location>
</feature>
<organism evidence="2 3">
    <name type="scientific">Acropora cervicornis</name>
    <name type="common">Staghorn coral</name>
    <dbReference type="NCBI Taxonomy" id="6130"/>
    <lineage>
        <taxon>Eukaryota</taxon>
        <taxon>Metazoa</taxon>
        <taxon>Cnidaria</taxon>
        <taxon>Anthozoa</taxon>
        <taxon>Hexacorallia</taxon>
        <taxon>Scleractinia</taxon>
        <taxon>Astrocoeniina</taxon>
        <taxon>Acroporidae</taxon>
        <taxon>Acropora</taxon>
    </lineage>
</organism>
<dbReference type="AlphaFoldDB" id="A0AAD9PTZ3"/>
<reference evidence="2" key="1">
    <citation type="journal article" date="2023" name="G3 (Bethesda)">
        <title>Whole genome assembly and annotation of the endangered Caribbean coral Acropora cervicornis.</title>
        <authorList>
            <person name="Selwyn J.D."/>
            <person name="Vollmer S.V."/>
        </authorList>
    </citation>
    <scope>NUCLEOTIDE SEQUENCE</scope>
    <source>
        <strain evidence="2">K2</strain>
    </source>
</reference>
<evidence type="ECO:0000256" key="1">
    <source>
        <dbReference type="SAM" id="MobiDB-lite"/>
    </source>
</evidence>
<dbReference type="EMBL" id="JARQWQ010000132">
    <property type="protein sequence ID" value="KAK2549052.1"/>
    <property type="molecule type" value="Genomic_DNA"/>
</dbReference>